<dbReference type="PROSITE" id="PS50110">
    <property type="entry name" value="RESPONSE_REGULATORY"/>
    <property type="match status" value="1"/>
</dbReference>
<dbReference type="PANTHER" id="PTHR43547:SF2">
    <property type="entry name" value="HYBRID SIGNAL TRANSDUCTION HISTIDINE KINASE C"/>
    <property type="match status" value="1"/>
</dbReference>
<evidence type="ECO:0000256" key="4">
    <source>
        <dbReference type="ARBA" id="ARBA00022679"/>
    </source>
</evidence>
<keyword evidence="7" id="KW-0472">Membrane</keyword>
<dbReference type="AlphaFoldDB" id="A0A1H7SR37"/>
<keyword evidence="5 12" id="KW-0418">Kinase</keyword>
<evidence type="ECO:0000256" key="6">
    <source>
        <dbReference type="ARBA" id="ARBA00023012"/>
    </source>
</evidence>
<dbReference type="EC" id="2.7.13.3" evidence="2"/>
<dbReference type="InterPro" id="IPR003594">
    <property type="entry name" value="HATPase_dom"/>
</dbReference>
<keyword evidence="9" id="KW-0175">Coiled coil</keyword>
<dbReference type="GO" id="GO:0000155">
    <property type="term" value="F:phosphorelay sensor kinase activity"/>
    <property type="evidence" value="ECO:0007669"/>
    <property type="project" value="InterPro"/>
</dbReference>
<dbReference type="InterPro" id="IPR036890">
    <property type="entry name" value="HATPase_C_sf"/>
</dbReference>
<name>A0A1H7SR37_OLID1</name>
<gene>
    <name evidence="12" type="ORF">SAMN05661044_03313</name>
</gene>
<dbReference type="InterPro" id="IPR004358">
    <property type="entry name" value="Sig_transdc_His_kin-like_C"/>
</dbReference>
<evidence type="ECO:0000256" key="7">
    <source>
        <dbReference type="ARBA" id="ARBA00023136"/>
    </source>
</evidence>
<evidence type="ECO:0000256" key="9">
    <source>
        <dbReference type="SAM" id="Coils"/>
    </source>
</evidence>
<dbReference type="SMART" id="SM00387">
    <property type="entry name" value="HATPase_c"/>
    <property type="match status" value="1"/>
</dbReference>
<feature type="modified residue" description="4-aspartylphosphate" evidence="8">
    <location>
        <position position="50"/>
    </location>
</feature>
<keyword evidence="4" id="KW-0808">Transferase</keyword>
<dbReference type="InterPro" id="IPR003661">
    <property type="entry name" value="HisK_dim/P_dom"/>
</dbReference>
<dbReference type="FunFam" id="1.10.287.130:FF:000001">
    <property type="entry name" value="Two-component sensor histidine kinase"/>
    <property type="match status" value="1"/>
</dbReference>
<dbReference type="CDD" id="cd00082">
    <property type="entry name" value="HisKA"/>
    <property type="match status" value="1"/>
</dbReference>
<organism evidence="12 13">
    <name type="scientific">Olivibacter domesticus</name>
    <name type="common">Pseudosphingobacterium domesticum</name>
    <dbReference type="NCBI Taxonomy" id="407022"/>
    <lineage>
        <taxon>Bacteria</taxon>
        <taxon>Pseudomonadati</taxon>
        <taxon>Bacteroidota</taxon>
        <taxon>Sphingobacteriia</taxon>
        <taxon>Sphingobacteriales</taxon>
        <taxon>Sphingobacteriaceae</taxon>
        <taxon>Olivibacter</taxon>
    </lineage>
</organism>
<evidence type="ECO:0000256" key="8">
    <source>
        <dbReference type="PROSITE-ProRule" id="PRU00169"/>
    </source>
</evidence>
<dbReference type="STRING" id="407022.SAMN05661044_03313"/>
<dbReference type="InterPro" id="IPR005467">
    <property type="entry name" value="His_kinase_dom"/>
</dbReference>
<accession>A0A1H7SR37</accession>
<dbReference type="Pfam" id="PF00512">
    <property type="entry name" value="HisKA"/>
    <property type="match status" value="1"/>
</dbReference>
<evidence type="ECO:0000256" key="3">
    <source>
        <dbReference type="ARBA" id="ARBA00022553"/>
    </source>
</evidence>
<dbReference type="SMART" id="SM00388">
    <property type="entry name" value="HisKA"/>
    <property type="match status" value="1"/>
</dbReference>
<evidence type="ECO:0000313" key="13">
    <source>
        <dbReference type="Proteomes" id="UP000199421"/>
    </source>
</evidence>
<evidence type="ECO:0000259" key="11">
    <source>
        <dbReference type="PROSITE" id="PS50110"/>
    </source>
</evidence>
<dbReference type="RefSeq" id="WP_093326447.1">
    <property type="nucleotide sequence ID" value="NZ_FOAF01000003.1"/>
</dbReference>
<dbReference type="PROSITE" id="PS50109">
    <property type="entry name" value="HIS_KIN"/>
    <property type="match status" value="1"/>
</dbReference>
<dbReference type="PANTHER" id="PTHR43547">
    <property type="entry name" value="TWO-COMPONENT HISTIDINE KINASE"/>
    <property type="match status" value="1"/>
</dbReference>
<dbReference type="SMART" id="SM00448">
    <property type="entry name" value="REC"/>
    <property type="match status" value="1"/>
</dbReference>
<feature type="domain" description="Response regulatory" evidence="11">
    <location>
        <begin position="1"/>
        <end position="118"/>
    </location>
</feature>
<evidence type="ECO:0000259" key="10">
    <source>
        <dbReference type="PROSITE" id="PS50109"/>
    </source>
</evidence>
<dbReference type="Pfam" id="PF00072">
    <property type="entry name" value="Response_reg"/>
    <property type="match status" value="1"/>
</dbReference>
<dbReference type="Gene3D" id="3.40.50.2300">
    <property type="match status" value="1"/>
</dbReference>
<keyword evidence="6" id="KW-0902">Two-component regulatory system</keyword>
<dbReference type="Gene3D" id="3.30.565.10">
    <property type="entry name" value="Histidine kinase-like ATPase, C-terminal domain"/>
    <property type="match status" value="1"/>
</dbReference>
<keyword evidence="3 8" id="KW-0597">Phosphoprotein</keyword>
<evidence type="ECO:0000256" key="5">
    <source>
        <dbReference type="ARBA" id="ARBA00022777"/>
    </source>
</evidence>
<protein>
    <recommendedName>
        <fullName evidence="2">histidine kinase</fullName>
        <ecNumber evidence="2">2.7.13.3</ecNumber>
    </recommendedName>
</protein>
<dbReference type="Pfam" id="PF02518">
    <property type="entry name" value="HATPase_c"/>
    <property type="match status" value="1"/>
</dbReference>
<dbReference type="InterPro" id="IPR001789">
    <property type="entry name" value="Sig_transdc_resp-reg_receiver"/>
</dbReference>
<dbReference type="PRINTS" id="PR00344">
    <property type="entry name" value="BCTRLSENSOR"/>
</dbReference>
<comment type="catalytic activity">
    <reaction evidence="1">
        <text>ATP + protein L-histidine = ADP + protein N-phospho-L-histidine.</text>
        <dbReference type="EC" id="2.7.13.3"/>
    </reaction>
</comment>
<dbReference type="InterPro" id="IPR011006">
    <property type="entry name" value="CheY-like_superfamily"/>
</dbReference>
<dbReference type="SUPFAM" id="SSF55874">
    <property type="entry name" value="ATPase domain of HSP90 chaperone/DNA topoisomerase II/histidine kinase"/>
    <property type="match status" value="1"/>
</dbReference>
<proteinExistence type="predicted"/>
<dbReference type="SUPFAM" id="SSF52172">
    <property type="entry name" value="CheY-like"/>
    <property type="match status" value="1"/>
</dbReference>
<evidence type="ECO:0000256" key="1">
    <source>
        <dbReference type="ARBA" id="ARBA00000085"/>
    </source>
</evidence>
<dbReference type="EMBL" id="FOAF01000003">
    <property type="protein sequence ID" value="SEL74314.1"/>
    <property type="molecule type" value="Genomic_DNA"/>
</dbReference>
<feature type="coiled-coil region" evidence="9">
    <location>
        <begin position="120"/>
        <end position="147"/>
    </location>
</feature>
<evidence type="ECO:0000256" key="2">
    <source>
        <dbReference type="ARBA" id="ARBA00012438"/>
    </source>
</evidence>
<evidence type="ECO:0000313" key="12">
    <source>
        <dbReference type="EMBL" id="SEL74314.1"/>
    </source>
</evidence>
<sequence length="379" mass="43619">MILIVDDKQENLISLRKFLESNYFEVDVASSGEEALKKVLKKTYALIILDVQMPGMDGFEVAELISGYSKTLDTPIIFLSAVNTEKKFITKGYETGGIDYLTKPFDPDILLLKVKTFYKLFEQAQEMQEMQETLKKEIEQRKILENKKDEFISIASHELKTPLTSVRGYIQLLERLPDIRNNEKYKSYLAKTSTQLDKLRDLIDDLLDISKIESGKMKFNLQPISIEKLLENTIENVTQMYPTHQFKQLGKCTATILGDEMRLEQVLLNYLTNAIKYAPNSKEVLVECKLTDDNKIQIGVRDFGIGIPSDKHESIFDKFYRVEESSYKFQGLGMGLYICKEIIARHDGEYGVESELNKGSLFYFRLPLKKANDDTEKSI</sequence>
<dbReference type="Proteomes" id="UP000199421">
    <property type="component" value="Unassembled WGS sequence"/>
</dbReference>
<dbReference type="OrthoDB" id="9781208at2"/>
<dbReference type="Gene3D" id="1.10.287.130">
    <property type="match status" value="1"/>
</dbReference>
<dbReference type="FunFam" id="3.30.565.10:FF:000006">
    <property type="entry name" value="Sensor histidine kinase WalK"/>
    <property type="match status" value="1"/>
</dbReference>
<reference evidence="13" key="1">
    <citation type="submission" date="2016-10" db="EMBL/GenBank/DDBJ databases">
        <authorList>
            <person name="Varghese N."/>
            <person name="Submissions S."/>
        </authorList>
    </citation>
    <scope>NUCLEOTIDE SEQUENCE [LARGE SCALE GENOMIC DNA]</scope>
    <source>
        <strain evidence="13">DSM 18733</strain>
    </source>
</reference>
<feature type="domain" description="Histidine kinase" evidence="10">
    <location>
        <begin position="154"/>
        <end position="370"/>
    </location>
</feature>
<keyword evidence="13" id="KW-1185">Reference proteome</keyword>